<reference evidence="1" key="3">
    <citation type="submission" date="2012-09" db="EMBL/GenBank/DDBJ databases">
        <authorList>
            <consortium name="VectorBase"/>
        </authorList>
    </citation>
    <scope>NUCLEOTIDE SEQUENCE</scope>
    <source>
        <strain evidence="1">Liverpool</strain>
    </source>
</reference>
<dbReference type="EMBL" id="CH477936">
    <property type="protein sequence ID" value="EAT34943.1"/>
    <property type="molecule type" value="Genomic_DNA"/>
</dbReference>
<feature type="non-terminal residue" evidence="1">
    <location>
        <position position="75"/>
    </location>
</feature>
<reference evidence="1" key="1">
    <citation type="submission" date="2005-10" db="EMBL/GenBank/DDBJ databases">
        <authorList>
            <person name="Loftus B.J."/>
            <person name="Nene V.M."/>
            <person name="Hannick L.I."/>
            <person name="Bidwell S."/>
            <person name="Haas B."/>
            <person name="Amedeo P."/>
            <person name="Orvis J."/>
            <person name="Wortman J.R."/>
            <person name="White O.R."/>
            <person name="Salzberg S."/>
            <person name="Shumway M."/>
            <person name="Koo H."/>
            <person name="Zhao Y."/>
            <person name="Holmes M."/>
            <person name="Miller J."/>
            <person name="Schatz M."/>
            <person name="Pop M."/>
            <person name="Pai G."/>
            <person name="Utterback T."/>
            <person name="Rogers Y.-H."/>
            <person name="Kravitz S."/>
            <person name="Fraser C.M."/>
        </authorList>
    </citation>
    <scope>NUCLEOTIDE SEQUENCE</scope>
    <source>
        <strain evidence="1">Liverpool</strain>
    </source>
</reference>
<organism evidence="1 2">
    <name type="scientific">Aedes aegypti</name>
    <name type="common">Yellowfever mosquito</name>
    <name type="synonym">Culex aegypti</name>
    <dbReference type="NCBI Taxonomy" id="7159"/>
    <lineage>
        <taxon>Eukaryota</taxon>
        <taxon>Metazoa</taxon>
        <taxon>Ecdysozoa</taxon>
        <taxon>Arthropoda</taxon>
        <taxon>Hexapoda</taxon>
        <taxon>Insecta</taxon>
        <taxon>Pterygota</taxon>
        <taxon>Neoptera</taxon>
        <taxon>Endopterygota</taxon>
        <taxon>Diptera</taxon>
        <taxon>Nematocera</taxon>
        <taxon>Culicoidea</taxon>
        <taxon>Culicidae</taxon>
        <taxon>Culicinae</taxon>
        <taxon>Aedini</taxon>
        <taxon>Aedes</taxon>
        <taxon>Stegomyia</taxon>
    </lineage>
</organism>
<dbReference type="AlphaFoldDB" id="Q16KW2"/>
<dbReference type="Proteomes" id="UP000682892">
    <property type="component" value="Unassembled WGS sequence"/>
</dbReference>
<name>Q16KW2_AEDAE</name>
<protein>
    <submittedName>
        <fullName evidence="1">AAEL012854-PA</fullName>
    </submittedName>
</protein>
<feature type="non-terminal residue" evidence="1">
    <location>
        <position position="1"/>
    </location>
</feature>
<evidence type="ECO:0000313" key="1">
    <source>
        <dbReference type="EMBL" id="EAT34943.1"/>
    </source>
</evidence>
<accession>Q16KW2</accession>
<proteinExistence type="predicted"/>
<reference evidence="1" key="2">
    <citation type="journal article" date="2007" name="Science">
        <title>Genome sequence of Aedes aegypti, a major arbovirus vector.</title>
        <authorList>
            <person name="Nene V."/>
            <person name="Wortman J.R."/>
            <person name="Lawson D."/>
            <person name="Haas B."/>
            <person name="Kodira C."/>
            <person name="Tu Z.J."/>
            <person name="Loftus B."/>
            <person name="Xi Z."/>
            <person name="Megy K."/>
            <person name="Grabherr M."/>
            <person name="Ren Q."/>
            <person name="Zdobnov E.M."/>
            <person name="Lobo N.F."/>
            <person name="Campbell K.S."/>
            <person name="Brown S.E."/>
            <person name="Bonaldo M.F."/>
            <person name="Zhu J."/>
            <person name="Sinkins S.P."/>
            <person name="Hogenkamp D.G."/>
            <person name="Amedeo P."/>
            <person name="Arensburger P."/>
            <person name="Atkinson P.W."/>
            <person name="Bidwell S."/>
            <person name="Biedler J."/>
            <person name="Birney E."/>
            <person name="Bruggner R.V."/>
            <person name="Costas J."/>
            <person name="Coy M.R."/>
            <person name="Crabtree J."/>
            <person name="Crawford M."/>
            <person name="Debruyn B."/>
            <person name="Decaprio D."/>
            <person name="Eiglmeier K."/>
            <person name="Eisenstadt E."/>
            <person name="El-Dorry H."/>
            <person name="Gelbart W.M."/>
            <person name="Gomes S.L."/>
            <person name="Hammond M."/>
            <person name="Hannick L.I."/>
            <person name="Hogan J.R."/>
            <person name="Holmes M.H."/>
            <person name="Jaffe D."/>
            <person name="Johnston J.S."/>
            <person name="Kennedy R.C."/>
            <person name="Koo H."/>
            <person name="Kravitz S."/>
            <person name="Kriventseva E.V."/>
            <person name="Kulp D."/>
            <person name="Labutti K."/>
            <person name="Lee E."/>
            <person name="Li S."/>
            <person name="Lovin D.D."/>
            <person name="Mao C."/>
            <person name="Mauceli E."/>
            <person name="Menck C.F."/>
            <person name="Miller J.R."/>
            <person name="Montgomery P."/>
            <person name="Mori A."/>
            <person name="Nascimento A.L."/>
            <person name="Naveira H.F."/>
            <person name="Nusbaum C."/>
            <person name="O'leary S."/>
            <person name="Orvis J."/>
            <person name="Pertea M."/>
            <person name="Quesneville H."/>
            <person name="Reidenbach K.R."/>
            <person name="Rogers Y.H."/>
            <person name="Roth C.W."/>
            <person name="Schneider J.R."/>
            <person name="Schatz M."/>
            <person name="Shumway M."/>
            <person name="Stanke M."/>
            <person name="Stinson E.O."/>
            <person name="Tubio J.M."/>
            <person name="Vanzee J.P."/>
            <person name="Verjovski-Almeida S."/>
            <person name="Werner D."/>
            <person name="White O."/>
            <person name="Wyder S."/>
            <person name="Zeng Q."/>
            <person name="Zhao Q."/>
            <person name="Zhao Y."/>
            <person name="Hill C.A."/>
            <person name="Raikhel A.S."/>
            <person name="Soares M.B."/>
            <person name="Knudson D.L."/>
            <person name="Lee N.H."/>
            <person name="Galagan J."/>
            <person name="Salzberg S.L."/>
            <person name="Paulsen I.T."/>
            <person name="Dimopoulos G."/>
            <person name="Collins F.H."/>
            <person name="Birren B."/>
            <person name="Fraser-Liggett C.M."/>
            <person name="Severson D.W."/>
        </authorList>
    </citation>
    <scope>NUCLEOTIDE SEQUENCE [LARGE SCALE GENOMIC DNA]</scope>
    <source>
        <strain evidence="1">Liverpool</strain>
    </source>
</reference>
<dbReference type="HOGENOM" id="CLU_2677990_0_0_1"/>
<gene>
    <name evidence="1" type="ORF">AaeL_AAEL012854</name>
</gene>
<dbReference type="PaxDb" id="7159-AAEL012854-PA"/>
<evidence type="ECO:0000313" key="2">
    <source>
        <dbReference type="Proteomes" id="UP000682892"/>
    </source>
</evidence>
<sequence length="75" mass="8068">AIVFCCYYQSGLLIRIQAINEIAIEYLERVREIVNAVCPVEWANGDQTHTPAVGVGVLVLAITTHSPAALEAATT</sequence>